<evidence type="ECO:0000259" key="2">
    <source>
        <dbReference type="Pfam" id="PF12937"/>
    </source>
</evidence>
<feature type="region of interest" description="Disordered" evidence="1">
    <location>
        <begin position="549"/>
        <end position="572"/>
    </location>
</feature>
<name>A0A8H4QNR6_9AGAR</name>
<evidence type="ECO:0000256" key="1">
    <source>
        <dbReference type="SAM" id="MobiDB-lite"/>
    </source>
</evidence>
<dbReference type="Proteomes" id="UP000521872">
    <property type="component" value="Unassembled WGS sequence"/>
</dbReference>
<evidence type="ECO:0000313" key="4">
    <source>
        <dbReference type="Proteomes" id="UP000521872"/>
    </source>
</evidence>
<dbReference type="SUPFAM" id="SSF81383">
    <property type="entry name" value="F-box domain"/>
    <property type="match status" value="1"/>
</dbReference>
<proteinExistence type="predicted"/>
<evidence type="ECO:0000313" key="3">
    <source>
        <dbReference type="EMBL" id="KAF4614449.1"/>
    </source>
</evidence>
<gene>
    <name evidence="3" type="ORF">D9613_002531</name>
</gene>
<feature type="domain" description="F-box" evidence="2">
    <location>
        <begin position="76"/>
        <end position="137"/>
    </location>
</feature>
<comment type="caution">
    <text evidence="3">The sequence shown here is derived from an EMBL/GenBank/DDBJ whole genome shotgun (WGS) entry which is preliminary data.</text>
</comment>
<dbReference type="Gene3D" id="1.20.1280.50">
    <property type="match status" value="1"/>
</dbReference>
<dbReference type="InterPro" id="IPR036047">
    <property type="entry name" value="F-box-like_dom_sf"/>
</dbReference>
<organism evidence="3 4">
    <name type="scientific">Agrocybe pediades</name>
    <dbReference type="NCBI Taxonomy" id="84607"/>
    <lineage>
        <taxon>Eukaryota</taxon>
        <taxon>Fungi</taxon>
        <taxon>Dikarya</taxon>
        <taxon>Basidiomycota</taxon>
        <taxon>Agaricomycotina</taxon>
        <taxon>Agaricomycetes</taxon>
        <taxon>Agaricomycetidae</taxon>
        <taxon>Agaricales</taxon>
        <taxon>Agaricineae</taxon>
        <taxon>Strophariaceae</taxon>
        <taxon>Agrocybe</taxon>
    </lineage>
</organism>
<dbReference type="InterPro" id="IPR001810">
    <property type="entry name" value="F-box_dom"/>
</dbReference>
<dbReference type="EMBL" id="JAACJL010000044">
    <property type="protein sequence ID" value="KAF4614449.1"/>
    <property type="molecule type" value="Genomic_DNA"/>
</dbReference>
<sequence length="579" mass="65543">MPPPVGSELTIKQLIDALRWKLENKHDEKEIEEATKGLDGLAQDRYRRQEMSWQLANVESISNILGSRANHAQSVNQLPVELLSSIFSMVQSDVADSFPPPPPDQLVSAHSWLKVTRVCRYWRECALNTPYLWRRLVVGNDVIRPGALGTAYIERSSPCTLEITLDTSSRYFSEGNESTNADAVRLYQGIRKAQERVGALHLALASQHDPALSLLDLLLPSLYSLQVLFLTVYPFRNDRRGNAQDSFMEKTLPSLYKGRGHQELRRLSLTMAGTWKTPAIALDKLTHLTISARRCNELEISCLFELLAQCPLLVSLDLEISLLWPLIEEDVPDISSPINLPHLKRLKLVDKYGVSSFLLRHLTIPEDTTITLQAASQIFVMQYHRPVHKSQLPPSLYLEKITSLVIRNSPREVIELNRDTFTFDAPFPREFDAAPAIAFPWPLAHVKRIFFDMGDSACFSGSANYFLSSLFRLYDKAEVVEIKASRKNIRDFLEWLDAIDTDHADRVRYDSEKDFQGHVLLPSLSSVIVHVDKTVHDNGCERLLSSKSLSEGDSKSGGVVQRKKRPALQSSYTLEIRRG</sequence>
<keyword evidence="4" id="KW-1185">Reference proteome</keyword>
<dbReference type="Pfam" id="PF12937">
    <property type="entry name" value="F-box-like"/>
    <property type="match status" value="1"/>
</dbReference>
<reference evidence="3 4" key="1">
    <citation type="submission" date="2019-12" db="EMBL/GenBank/DDBJ databases">
        <authorList>
            <person name="Floudas D."/>
            <person name="Bentzer J."/>
            <person name="Ahren D."/>
            <person name="Johansson T."/>
            <person name="Persson P."/>
            <person name="Tunlid A."/>
        </authorList>
    </citation>
    <scope>NUCLEOTIDE SEQUENCE [LARGE SCALE GENOMIC DNA]</scope>
    <source>
        <strain evidence="3 4">CBS 102.39</strain>
    </source>
</reference>
<dbReference type="SUPFAM" id="SSF52047">
    <property type="entry name" value="RNI-like"/>
    <property type="match status" value="1"/>
</dbReference>
<accession>A0A8H4QNR6</accession>
<protein>
    <recommendedName>
        <fullName evidence="2">F-box domain-containing protein</fullName>
    </recommendedName>
</protein>
<dbReference type="AlphaFoldDB" id="A0A8H4QNR6"/>